<protein>
    <submittedName>
        <fullName evidence="2">GNAT family N-acetyltransferase</fullName>
        <ecNumber evidence="2">2.3.1.-</ecNumber>
    </submittedName>
</protein>
<proteinExistence type="predicted"/>
<dbReference type="Gene3D" id="3.40.630.30">
    <property type="match status" value="1"/>
</dbReference>
<feature type="domain" description="N-acetyltransferase" evidence="1">
    <location>
        <begin position="6"/>
        <end position="193"/>
    </location>
</feature>
<reference evidence="3" key="1">
    <citation type="journal article" date="2019" name="Int. J. Syst. Evol. Microbiol.">
        <title>The Global Catalogue of Microorganisms (GCM) 10K type strain sequencing project: providing services to taxonomists for standard genome sequencing and annotation.</title>
        <authorList>
            <consortium name="The Broad Institute Genomics Platform"/>
            <consortium name="The Broad Institute Genome Sequencing Center for Infectious Disease"/>
            <person name="Wu L."/>
            <person name="Ma J."/>
        </authorList>
    </citation>
    <scope>NUCLEOTIDE SEQUENCE [LARGE SCALE GENOMIC DNA]</scope>
    <source>
        <strain evidence="3">ZS-35-S2</strain>
    </source>
</reference>
<evidence type="ECO:0000259" key="1">
    <source>
        <dbReference type="PROSITE" id="PS51186"/>
    </source>
</evidence>
<evidence type="ECO:0000313" key="2">
    <source>
        <dbReference type="EMBL" id="MFC6021125.1"/>
    </source>
</evidence>
<sequence>MGLSTVSFRSAVAADADSVAALHADSWRRHYRGAYADAYLDGDVLTDRRTLWSSRLAAPGADRVTILAEAEAGAEAGAGAEVGAEVGVGTGIVGFVHVVLDDDERWGSLVDNLHVTRGRQRHGIGTGLLTRAARAVRDQGATAAMYLWVLEQNTAAQDFYAAHGGKPAERGFARSPGDVPGRLNGRPAKLRYVWPDVRDLLRG</sequence>
<dbReference type="Proteomes" id="UP001596203">
    <property type="component" value="Unassembled WGS sequence"/>
</dbReference>
<dbReference type="InterPro" id="IPR016181">
    <property type="entry name" value="Acyl_CoA_acyltransferase"/>
</dbReference>
<accession>A0ABW1KI59</accession>
<dbReference type="SUPFAM" id="SSF55729">
    <property type="entry name" value="Acyl-CoA N-acyltransferases (Nat)"/>
    <property type="match status" value="1"/>
</dbReference>
<dbReference type="InterPro" id="IPR000182">
    <property type="entry name" value="GNAT_dom"/>
</dbReference>
<dbReference type="RefSeq" id="WP_377429014.1">
    <property type="nucleotide sequence ID" value="NZ_JBHSPR010000039.1"/>
</dbReference>
<organism evidence="2 3">
    <name type="scientific">Plantactinospora solaniradicis</name>
    <dbReference type="NCBI Taxonomy" id="1723736"/>
    <lineage>
        <taxon>Bacteria</taxon>
        <taxon>Bacillati</taxon>
        <taxon>Actinomycetota</taxon>
        <taxon>Actinomycetes</taxon>
        <taxon>Micromonosporales</taxon>
        <taxon>Micromonosporaceae</taxon>
        <taxon>Plantactinospora</taxon>
    </lineage>
</organism>
<comment type="caution">
    <text evidence="2">The sequence shown here is derived from an EMBL/GenBank/DDBJ whole genome shotgun (WGS) entry which is preliminary data.</text>
</comment>
<dbReference type="CDD" id="cd04301">
    <property type="entry name" value="NAT_SF"/>
    <property type="match status" value="1"/>
</dbReference>
<dbReference type="EC" id="2.3.1.-" evidence="2"/>
<dbReference type="Pfam" id="PF00583">
    <property type="entry name" value="Acetyltransf_1"/>
    <property type="match status" value="1"/>
</dbReference>
<evidence type="ECO:0000313" key="3">
    <source>
        <dbReference type="Proteomes" id="UP001596203"/>
    </source>
</evidence>
<dbReference type="EMBL" id="JBHSPR010000039">
    <property type="protein sequence ID" value="MFC6021125.1"/>
    <property type="molecule type" value="Genomic_DNA"/>
</dbReference>
<name>A0ABW1KI59_9ACTN</name>
<keyword evidence="3" id="KW-1185">Reference proteome</keyword>
<keyword evidence="2" id="KW-0012">Acyltransferase</keyword>
<keyword evidence="2" id="KW-0808">Transferase</keyword>
<gene>
    <name evidence="2" type="ORF">ACFP2T_33750</name>
</gene>
<dbReference type="PROSITE" id="PS51186">
    <property type="entry name" value="GNAT"/>
    <property type="match status" value="1"/>
</dbReference>
<dbReference type="GO" id="GO:0016746">
    <property type="term" value="F:acyltransferase activity"/>
    <property type="evidence" value="ECO:0007669"/>
    <property type="project" value="UniProtKB-KW"/>
</dbReference>